<proteinExistence type="predicted"/>
<dbReference type="Pfam" id="PF12973">
    <property type="entry name" value="Cupin_7"/>
    <property type="match status" value="1"/>
</dbReference>
<organism evidence="2 3">
    <name type="scientific">Methylibium petroleiphilum (strain ATCC BAA-1232 / LMG 22953 / PM1)</name>
    <dbReference type="NCBI Taxonomy" id="420662"/>
    <lineage>
        <taxon>Bacteria</taxon>
        <taxon>Pseudomonadati</taxon>
        <taxon>Pseudomonadota</taxon>
        <taxon>Betaproteobacteria</taxon>
        <taxon>Burkholderiales</taxon>
        <taxon>Sphaerotilaceae</taxon>
        <taxon>Methylibium</taxon>
    </lineage>
</organism>
<dbReference type="InterPro" id="IPR011051">
    <property type="entry name" value="RmlC_Cupin_sf"/>
</dbReference>
<dbReference type="SUPFAM" id="SSF51182">
    <property type="entry name" value="RmlC-like cupins"/>
    <property type="match status" value="1"/>
</dbReference>
<dbReference type="KEGG" id="mpt:Mpe_A3659"/>
<dbReference type="SMR" id="A2SM23"/>
<accession>A2SM23</accession>
<evidence type="ECO:0000313" key="3">
    <source>
        <dbReference type="Proteomes" id="UP000000366"/>
    </source>
</evidence>
<sequence>MLKSKIKEEYVQMDQVDWKPFPAAFSTGGIRWKLLHVSPEMGSWTAIFDCPAGSSFAAHVHVGPGEYFLTKGKMDVRGGKAAGGDTAIAPGYGYESANARHDKTEFPVASEFYMSFLGPLTFVKPDGSPIAVIGWEDAQGAWAA</sequence>
<dbReference type="InterPro" id="IPR025979">
    <property type="entry name" value="ChrR-like_cupin_dom"/>
</dbReference>
<dbReference type="CDD" id="cd20302">
    <property type="entry name" value="cupin_DAD"/>
    <property type="match status" value="1"/>
</dbReference>
<protein>
    <submittedName>
        <fullName evidence="2">Acetylacetone-cleaving enzyme</fullName>
    </submittedName>
</protein>
<dbReference type="STRING" id="420662.Mpe_A3659"/>
<dbReference type="Gene3D" id="2.60.120.10">
    <property type="entry name" value="Jelly Rolls"/>
    <property type="match status" value="1"/>
</dbReference>
<evidence type="ECO:0000259" key="1">
    <source>
        <dbReference type="Pfam" id="PF12973"/>
    </source>
</evidence>
<name>A2SM23_METPP</name>
<dbReference type="RefSeq" id="WP_011831232.1">
    <property type="nucleotide sequence ID" value="NC_008825.1"/>
</dbReference>
<feature type="domain" description="ChrR-like cupin" evidence="1">
    <location>
        <begin position="8"/>
        <end position="120"/>
    </location>
</feature>
<keyword evidence="3" id="KW-1185">Reference proteome</keyword>
<dbReference type="eggNOG" id="COG1917">
    <property type="taxonomic scope" value="Bacteria"/>
</dbReference>
<dbReference type="Proteomes" id="UP000000366">
    <property type="component" value="Chromosome"/>
</dbReference>
<dbReference type="EMBL" id="CP000555">
    <property type="protein sequence ID" value="ABM96612.1"/>
    <property type="molecule type" value="Genomic_DNA"/>
</dbReference>
<dbReference type="AlphaFoldDB" id="A2SM23"/>
<reference evidence="2 3" key="1">
    <citation type="journal article" date="2007" name="J. Bacteriol.">
        <title>Whole-genome analysis of the methyl tert-butyl ether-degrading beta-proteobacterium Methylibium petroleiphilum PM1.</title>
        <authorList>
            <person name="Kane S.R."/>
            <person name="Chakicherla A.Y."/>
            <person name="Chain P.S.G."/>
            <person name="Schmidt R."/>
            <person name="Shin M.W."/>
            <person name="Legler T.C."/>
            <person name="Scow K.M."/>
            <person name="Larimer F.W."/>
            <person name="Lucas S.M."/>
            <person name="Richardson P.M."/>
            <person name="Hristova K.R."/>
        </authorList>
    </citation>
    <scope>NUCLEOTIDE SEQUENCE [LARGE SCALE GENOMIC DNA]</scope>
    <source>
        <strain evidence="3">ATCC BAA-1232 / LMG 22953 / PM1</strain>
    </source>
</reference>
<gene>
    <name evidence="2" type="ordered locus">Mpe_A3659</name>
</gene>
<evidence type="ECO:0000313" key="2">
    <source>
        <dbReference type="EMBL" id="ABM96612.1"/>
    </source>
</evidence>
<dbReference type="InterPro" id="IPR014710">
    <property type="entry name" value="RmlC-like_jellyroll"/>
</dbReference>
<dbReference type="HOGENOM" id="CLU_1794262_0_0_4"/>